<dbReference type="OrthoDB" id="2146126at2"/>
<keyword evidence="2" id="KW-1185">Reference proteome</keyword>
<dbReference type="RefSeq" id="WP_057751312.1">
    <property type="nucleotide sequence ID" value="NZ_AZER01000016.1"/>
</dbReference>
<comment type="caution">
    <text evidence="1">The sequence shown here is derived from an EMBL/GenBank/DDBJ whole genome shotgun (WGS) entry which is preliminary data.</text>
</comment>
<name>A0A0R1P3Y2_9LACO</name>
<dbReference type="AlphaFoldDB" id="A0A0R1P3Y2"/>
<reference evidence="1 2" key="1">
    <citation type="journal article" date="2015" name="Genome Announc.">
        <title>Expanding the biotechnology potential of lactobacilli through comparative genomics of 213 strains and associated genera.</title>
        <authorList>
            <person name="Sun Z."/>
            <person name="Harris H.M."/>
            <person name="McCann A."/>
            <person name="Guo C."/>
            <person name="Argimon S."/>
            <person name="Zhang W."/>
            <person name="Yang X."/>
            <person name="Jeffery I.B."/>
            <person name="Cooney J.C."/>
            <person name="Kagawa T.F."/>
            <person name="Liu W."/>
            <person name="Song Y."/>
            <person name="Salvetti E."/>
            <person name="Wrobel A."/>
            <person name="Rasinkangas P."/>
            <person name="Parkhill J."/>
            <person name="Rea M.C."/>
            <person name="O'Sullivan O."/>
            <person name="Ritari J."/>
            <person name="Douillard F.P."/>
            <person name="Paul Ross R."/>
            <person name="Yang R."/>
            <person name="Briner A.E."/>
            <person name="Felis G.E."/>
            <person name="de Vos W.M."/>
            <person name="Barrangou R."/>
            <person name="Klaenhammer T.R."/>
            <person name="Caufield P.W."/>
            <person name="Cui Y."/>
            <person name="Zhang H."/>
            <person name="O'Toole P.W."/>
        </authorList>
    </citation>
    <scope>NUCLEOTIDE SEQUENCE [LARGE SCALE GENOMIC DNA]</scope>
    <source>
        <strain evidence="1 2">DSM 13145</strain>
    </source>
</reference>
<gene>
    <name evidence="1" type="ORF">FD27_GL001089</name>
</gene>
<proteinExistence type="predicted"/>
<dbReference type="EMBL" id="AZER01000016">
    <property type="protein sequence ID" value="KRL27335.1"/>
    <property type="molecule type" value="Genomic_DNA"/>
</dbReference>
<protein>
    <submittedName>
        <fullName evidence="1">Uncharacterized protein</fullName>
    </submittedName>
</protein>
<evidence type="ECO:0000313" key="2">
    <source>
        <dbReference type="Proteomes" id="UP000051445"/>
    </source>
</evidence>
<evidence type="ECO:0000313" key="1">
    <source>
        <dbReference type="EMBL" id="KRL27335.1"/>
    </source>
</evidence>
<dbReference type="PATRIC" id="fig|1423746.3.peg.1104"/>
<sequence>MVDEVFGNLDQQATKEAFKQYLRDWKKWKLKALQRFPKVGSPSMDGQPHGTTHDPDSQFVNFSEASYQYQTRIKCCTVLMSVGEDEEILGDILLHRFIKGWSAVKTMNYINEHYNAYMDDRTYRRKQDQALWEGALMCPDESVRIKSK</sequence>
<organism evidence="1 2">
    <name type="scientific">Limosilactobacillus frumenti DSM 13145</name>
    <dbReference type="NCBI Taxonomy" id="1423746"/>
    <lineage>
        <taxon>Bacteria</taxon>
        <taxon>Bacillati</taxon>
        <taxon>Bacillota</taxon>
        <taxon>Bacilli</taxon>
        <taxon>Lactobacillales</taxon>
        <taxon>Lactobacillaceae</taxon>
        <taxon>Limosilactobacillus</taxon>
    </lineage>
</organism>
<dbReference type="Proteomes" id="UP000051445">
    <property type="component" value="Unassembled WGS sequence"/>
</dbReference>
<accession>A0A0R1P3Y2</accession>